<name>A0ABQ1C2N5_9MYCO</name>
<evidence type="ECO:0000313" key="2">
    <source>
        <dbReference type="EMBL" id="GFG78703.1"/>
    </source>
</evidence>
<sequence>MRAGATQWPLVTNGKLSTVKSIKSPAILACAGTALGLMAPATAHADGFDFFQTPSGNIDCAMGLLDGSALVECEISDHAWAAPARPTPCMGAFGDRISMRQGSAAKMTCHSDTVRGTGYPVLQYGQSRSLNSVTCESQQSGISCTDNGSGHYFELSRDTYELH</sequence>
<evidence type="ECO:0000256" key="1">
    <source>
        <dbReference type="SAM" id="SignalP"/>
    </source>
</evidence>
<feature type="chain" id="PRO_5045791014" evidence="1">
    <location>
        <begin position="46"/>
        <end position="163"/>
    </location>
</feature>
<feature type="signal peptide" evidence="1">
    <location>
        <begin position="1"/>
        <end position="45"/>
    </location>
</feature>
<keyword evidence="1" id="KW-0732">Signal</keyword>
<reference evidence="2 3" key="1">
    <citation type="journal article" date="2019" name="Emerg. Microbes Infect.">
        <title>Comprehensive subspecies identification of 175 nontuberculous mycobacteria species based on 7547 genomic profiles.</title>
        <authorList>
            <person name="Matsumoto Y."/>
            <person name="Kinjo T."/>
            <person name="Motooka D."/>
            <person name="Nabeya D."/>
            <person name="Jung N."/>
            <person name="Uechi K."/>
            <person name="Horii T."/>
            <person name="Iida T."/>
            <person name="Fujita J."/>
            <person name="Nakamura S."/>
        </authorList>
    </citation>
    <scope>NUCLEOTIDE SEQUENCE [LARGE SCALE GENOMIC DNA]</scope>
    <source>
        <strain evidence="2 3">JCM 18565</strain>
    </source>
</reference>
<dbReference type="Pfam" id="PF20341">
    <property type="entry name" value="DUF6636"/>
    <property type="match status" value="1"/>
</dbReference>
<keyword evidence="3" id="KW-1185">Reference proteome</keyword>
<comment type="caution">
    <text evidence="2">The sequence shown here is derived from an EMBL/GenBank/DDBJ whole genome shotgun (WGS) entry which is preliminary data.</text>
</comment>
<organism evidence="2 3">
    <name type="scientific">Mycobacterium paragordonae</name>
    <dbReference type="NCBI Taxonomy" id="1389713"/>
    <lineage>
        <taxon>Bacteria</taxon>
        <taxon>Bacillati</taxon>
        <taxon>Actinomycetota</taxon>
        <taxon>Actinomycetes</taxon>
        <taxon>Mycobacteriales</taxon>
        <taxon>Mycobacteriaceae</taxon>
        <taxon>Mycobacterium</taxon>
    </lineage>
</organism>
<dbReference type="Proteomes" id="UP000465240">
    <property type="component" value="Unassembled WGS sequence"/>
</dbReference>
<proteinExistence type="predicted"/>
<evidence type="ECO:0000313" key="3">
    <source>
        <dbReference type="Proteomes" id="UP000465240"/>
    </source>
</evidence>
<dbReference type="EMBL" id="BLKX01000001">
    <property type="protein sequence ID" value="GFG78703.1"/>
    <property type="molecule type" value="Genomic_DNA"/>
</dbReference>
<gene>
    <name evidence="2" type="ORF">MPRG_19790</name>
</gene>
<dbReference type="InterPro" id="IPR046576">
    <property type="entry name" value="DUF6636"/>
</dbReference>
<protein>
    <submittedName>
        <fullName evidence="2">Uncharacterized protein</fullName>
    </submittedName>
</protein>
<accession>A0ABQ1C2N5</accession>